<dbReference type="SUPFAM" id="SSF52058">
    <property type="entry name" value="L domain-like"/>
    <property type="match status" value="1"/>
</dbReference>
<keyword evidence="3" id="KW-1185">Reference proteome</keyword>
<evidence type="ECO:0000313" key="3">
    <source>
        <dbReference type="Proteomes" id="UP000663879"/>
    </source>
</evidence>
<evidence type="ECO:0000256" key="1">
    <source>
        <dbReference type="SAM" id="Phobius"/>
    </source>
</evidence>
<name>A0A814AQC2_9BILA</name>
<evidence type="ECO:0000313" key="2">
    <source>
        <dbReference type="EMBL" id="CAF0916070.1"/>
    </source>
</evidence>
<dbReference type="EMBL" id="CAJNOC010002159">
    <property type="protein sequence ID" value="CAF0916070.1"/>
    <property type="molecule type" value="Genomic_DNA"/>
</dbReference>
<proteinExistence type="predicted"/>
<gene>
    <name evidence="2" type="ORF">OXX778_LOCUS12153</name>
</gene>
<dbReference type="AlphaFoldDB" id="A0A814AQC2"/>
<dbReference type="Proteomes" id="UP000663879">
    <property type="component" value="Unassembled WGS sequence"/>
</dbReference>
<feature type="transmembrane region" description="Helical" evidence="1">
    <location>
        <begin position="472"/>
        <end position="491"/>
    </location>
</feature>
<keyword evidence="1" id="KW-0472">Membrane</keyword>
<accession>A0A814AQC2</accession>
<comment type="caution">
    <text evidence="2">The sequence shown here is derived from an EMBL/GenBank/DDBJ whole genome shotgun (WGS) entry which is preliminary data.</text>
</comment>
<organism evidence="2 3">
    <name type="scientific">Brachionus calyciflorus</name>
    <dbReference type="NCBI Taxonomy" id="104777"/>
    <lineage>
        <taxon>Eukaryota</taxon>
        <taxon>Metazoa</taxon>
        <taxon>Spiralia</taxon>
        <taxon>Gnathifera</taxon>
        <taxon>Rotifera</taxon>
        <taxon>Eurotatoria</taxon>
        <taxon>Monogononta</taxon>
        <taxon>Pseudotrocha</taxon>
        <taxon>Ploima</taxon>
        <taxon>Brachionidae</taxon>
        <taxon>Brachionus</taxon>
    </lineage>
</organism>
<protein>
    <submittedName>
        <fullName evidence="2">Uncharacterized protein</fullName>
    </submittedName>
</protein>
<dbReference type="Gene3D" id="3.80.10.10">
    <property type="entry name" value="Ribonuclease Inhibitor"/>
    <property type="match status" value="1"/>
</dbReference>
<keyword evidence="1" id="KW-0812">Transmembrane</keyword>
<reference evidence="2" key="1">
    <citation type="submission" date="2021-02" db="EMBL/GenBank/DDBJ databases">
        <authorList>
            <person name="Nowell W R."/>
        </authorList>
    </citation>
    <scope>NUCLEOTIDE SEQUENCE</scope>
    <source>
        <strain evidence="2">Ploen Becks lab</strain>
    </source>
</reference>
<dbReference type="InterPro" id="IPR032675">
    <property type="entry name" value="LRR_dom_sf"/>
</dbReference>
<sequence>MFYFYPNIKDPLTCNFYDDQFICDGSSSNLEIDFNRVFTNLNRNQDRYNKKFTISNYLFRKRSGTYQKIEDFIPYGISTFEISNSNLTKLNYFQSYKHKSLKNFSFIRCQIDRLDEHYIFSYDVQVFNFTHNRISEIGKNFFFYFKNLIKVDISNNELKDISILKFNSNFLRLIDLSSSDLKNLDEIYFEKNKTSPEFELNLRNNSLFKIPMITGNLQHIHLFYLGSQNSTKIFSSSGNYTIFNKHKVIDKLIVDCDSFESNEISNEFRSFISSNLWKIIDVNFICKNTGLGEKLSKNLKINSLKNNIKNNTKTTKKITFISNHTSSSSTTSSISIETKSLTFTTETTTTTTAKFTTIITTSTREESISTFTISTSRIQTTTSTTKIKSRSTITSKSTTTSTFLTESTTTSTSTISFTNRETFPITEDYYEKFHNEENELSLNQSALNFALLSEELRNSKIEDSILYFHQNLFNIFYVSLIFYTIINFLLIRSIKKNL</sequence>
<keyword evidence="1" id="KW-1133">Transmembrane helix</keyword>